<evidence type="ECO:0000313" key="1">
    <source>
        <dbReference type="EMBL" id="VAW89549.1"/>
    </source>
</evidence>
<dbReference type="EMBL" id="UOFQ01000141">
    <property type="protein sequence ID" value="VAW89549.1"/>
    <property type="molecule type" value="Genomic_DNA"/>
</dbReference>
<proteinExistence type="predicted"/>
<gene>
    <name evidence="1" type="ORF">MNBD_GAMMA17-606</name>
</gene>
<dbReference type="AlphaFoldDB" id="A0A3B0ZU55"/>
<reference evidence="1" key="1">
    <citation type="submission" date="2018-06" db="EMBL/GenBank/DDBJ databases">
        <authorList>
            <person name="Zhirakovskaya E."/>
        </authorList>
    </citation>
    <scope>NUCLEOTIDE SEQUENCE</scope>
</reference>
<sequence length="29" mass="3218">LKQLGVRASLKLLVANVKERLQDALSRTP</sequence>
<feature type="non-terminal residue" evidence="1">
    <location>
        <position position="1"/>
    </location>
</feature>
<name>A0A3B0ZU55_9ZZZZ</name>
<organism evidence="1">
    <name type="scientific">hydrothermal vent metagenome</name>
    <dbReference type="NCBI Taxonomy" id="652676"/>
    <lineage>
        <taxon>unclassified sequences</taxon>
        <taxon>metagenomes</taxon>
        <taxon>ecological metagenomes</taxon>
    </lineage>
</organism>
<protein>
    <submittedName>
        <fullName evidence="1">Uncharacterized protein</fullName>
    </submittedName>
</protein>
<accession>A0A3B0ZU55</accession>